<name>A0AAV9ZZA3_9AGAR</name>
<feature type="non-terminal residue" evidence="1">
    <location>
        <position position="501"/>
    </location>
</feature>
<accession>A0AAV9ZZA3</accession>
<dbReference type="EMBL" id="JAWWNJ010000097">
    <property type="protein sequence ID" value="KAK6996388.1"/>
    <property type="molecule type" value="Genomic_DNA"/>
</dbReference>
<evidence type="ECO:0008006" key="3">
    <source>
        <dbReference type="Google" id="ProtNLM"/>
    </source>
</evidence>
<evidence type="ECO:0000313" key="2">
    <source>
        <dbReference type="Proteomes" id="UP001362999"/>
    </source>
</evidence>
<dbReference type="SUPFAM" id="SSF52047">
    <property type="entry name" value="RNI-like"/>
    <property type="match status" value="1"/>
</dbReference>
<comment type="caution">
    <text evidence="1">The sequence shown here is derived from an EMBL/GenBank/DDBJ whole genome shotgun (WGS) entry which is preliminary data.</text>
</comment>
<gene>
    <name evidence="1" type="ORF">R3P38DRAFT_3070697</name>
</gene>
<dbReference type="Proteomes" id="UP001362999">
    <property type="component" value="Unassembled WGS sequence"/>
</dbReference>
<dbReference type="AlphaFoldDB" id="A0AAV9ZZA3"/>
<dbReference type="InterPro" id="IPR032675">
    <property type="entry name" value="LRR_dom_sf"/>
</dbReference>
<organism evidence="1 2">
    <name type="scientific">Favolaschia claudopus</name>
    <dbReference type="NCBI Taxonomy" id="2862362"/>
    <lineage>
        <taxon>Eukaryota</taxon>
        <taxon>Fungi</taxon>
        <taxon>Dikarya</taxon>
        <taxon>Basidiomycota</taxon>
        <taxon>Agaricomycotina</taxon>
        <taxon>Agaricomycetes</taxon>
        <taxon>Agaricomycetidae</taxon>
        <taxon>Agaricales</taxon>
        <taxon>Marasmiineae</taxon>
        <taxon>Mycenaceae</taxon>
        <taxon>Favolaschia</taxon>
    </lineage>
</organism>
<reference evidence="1 2" key="1">
    <citation type="journal article" date="2024" name="J Genomics">
        <title>Draft genome sequencing and assembly of Favolaschia claudopus CIRM-BRFM 2984 isolated from oak limbs.</title>
        <authorList>
            <person name="Navarro D."/>
            <person name="Drula E."/>
            <person name="Chaduli D."/>
            <person name="Cazenave R."/>
            <person name="Ahrendt S."/>
            <person name="Wang J."/>
            <person name="Lipzen A."/>
            <person name="Daum C."/>
            <person name="Barry K."/>
            <person name="Grigoriev I.V."/>
            <person name="Favel A."/>
            <person name="Rosso M.N."/>
            <person name="Martin F."/>
        </authorList>
    </citation>
    <scope>NUCLEOTIDE SEQUENCE [LARGE SCALE GENOMIC DNA]</scope>
    <source>
        <strain evidence="1 2">CIRM-BRFM 2984</strain>
    </source>
</reference>
<sequence length="501" mass="55474">MHRCLEINEILVYIFGLALAPPDDYLAALELNADEYGDLLDSHDQDTNPLSLALTCRAFFEPAMGLIWYSISSFTMFKGCIPLDGEPIDSPAWDSFKSYAWRVREYGTCSRIPYLRPLYHNKFRGNDPGLLAVLKAAYPRGSKMLPSLVYLDIIEPCMMEMIPSLHGNGLKTLSLTLRPQEFPLSPSWDVPELPASIERFKISHSLCPPEETAVLINMSRQLPALKYLELANNIHSGPTGEEVNCTEEVLAHLSSLSTLRSVSVSCDSLAASNANFENHGFSSLESLSLAVPDLDEFMRRLARISSHKLTSVSITLRDAAPTSTQVQATLSAIRAKLEMAVTAKLSIRNVGHHQWDRHGDGELEGIILFQPETIHPLLDLHNLADLTIHLHSPLDLDDSLLKTMMTAWPALRALHLISCCCTDCPARITLPGLRPLAEHKELRSCSLIIDATTYMQHPPMRSSSLLASFIVNGSPVASPHLVAAFLSELFPALWGVRSVYD</sequence>
<dbReference type="Gene3D" id="3.80.10.10">
    <property type="entry name" value="Ribonuclease Inhibitor"/>
    <property type="match status" value="1"/>
</dbReference>
<protein>
    <recommendedName>
        <fullName evidence="3">F-box domain-containing protein</fullName>
    </recommendedName>
</protein>
<keyword evidence="2" id="KW-1185">Reference proteome</keyword>
<evidence type="ECO:0000313" key="1">
    <source>
        <dbReference type="EMBL" id="KAK6996388.1"/>
    </source>
</evidence>
<proteinExistence type="predicted"/>